<dbReference type="NCBIfam" id="TIGR02283">
    <property type="entry name" value="MltB_2"/>
    <property type="match status" value="1"/>
</dbReference>
<dbReference type="Gene3D" id="1.10.530.10">
    <property type="match status" value="1"/>
</dbReference>
<dbReference type="PANTHER" id="PTHR30163">
    <property type="entry name" value="MEMBRANE-BOUND LYTIC MUREIN TRANSGLYCOSYLASE B"/>
    <property type="match status" value="1"/>
</dbReference>
<keyword evidence="6" id="KW-1185">Reference proteome</keyword>
<dbReference type="SUPFAM" id="SSF53955">
    <property type="entry name" value="Lysozyme-like"/>
    <property type="match status" value="1"/>
</dbReference>
<dbReference type="InterPro" id="IPR043426">
    <property type="entry name" value="MltB-like"/>
</dbReference>
<dbReference type="Pfam" id="PF13406">
    <property type="entry name" value="SLT_2"/>
    <property type="match status" value="1"/>
</dbReference>
<dbReference type="InterPro" id="IPR011970">
    <property type="entry name" value="MltB_2"/>
</dbReference>
<evidence type="ECO:0000259" key="3">
    <source>
        <dbReference type="Pfam" id="PF13406"/>
    </source>
</evidence>
<evidence type="ECO:0000313" key="6">
    <source>
        <dbReference type="Proteomes" id="UP001223336"/>
    </source>
</evidence>
<name>A0AA51MKW5_9GAMM</name>
<dbReference type="InterPro" id="IPR002477">
    <property type="entry name" value="Peptidoglycan-bd-like"/>
</dbReference>
<feature type="chain" id="PRO_5041337184" evidence="1">
    <location>
        <begin position="22"/>
        <end position="389"/>
    </location>
</feature>
<feature type="domain" description="Transglycosylase SLT" evidence="3">
    <location>
        <begin position="28"/>
        <end position="313"/>
    </location>
</feature>
<reference evidence="5 6" key="1">
    <citation type="submission" date="2023-08" db="EMBL/GenBank/DDBJ databases">
        <title>New molecular markers tilS and rpoB for phylogenetic and monitoring studies of the genus Thiothrix biodiversity.</title>
        <authorList>
            <person name="Ravin N.V."/>
            <person name="Smolyakov D."/>
            <person name="Markov N.D."/>
            <person name="Beletsky A.V."/>
            <person name="Mardanov A.V."/>
            <person name="Rudenko T.S."/>
            <person name="Grabovich M.Y."/>
        </authorList>
    </citation>
    <scope>NUCLEOTIDE SEQUENCE</scope>
    <source>
        <strain evidence="5">DNT52</strain>
        <strain evidence="4 6">H33</strain>
    </source>
</reference>
<dbReference type="InterPro" id="IPR031304">
    <property type="entry name" value="SLT_2"/>
</dbReference>
<gene>
    <name evidence="4" type="ORF">RCC75_18785</name>
    <name evidence="5" type="ORF">RCG00_15865</name>
</gene>
<dbReference type="Gene3D" id="1.10.101.10">
    <property type="entry name" value="PGBD-like superfamily/PGBD"/>
    <property type="match status" value="1"/>
</dbReference>
<dbReference type="InterPro" id="IPR023346">
    <property type="entry name" value="Lysozyme-like_dom_sf"/>
</dbReference>
<dbReference type="EMBL" id="JAVFKN010000033">
    <property type="protein sequence ID" value="MDQ5770582.1"/>
    <property type="molecule type" value="Genomic_DNA"/>
</dbReference>
<dbReference type="PANTHER" id="PTHR30163:SF8">
    <property type="entry name" value="LYTIC MUREIN TRANSGLYCOSYLASE"/>
    <property type="match status" value="1"/>
</dbReference>
<dbReference type="Pfam" id="PF01471">
    <property type="entry name" value="PG_binding_1"/>
    <property type="match status" value="1"/>
</dbReference>
<keyword evidence="1" id="KW-0732">Signal</keyword>
<protein>
    <submittedName>
        <fullName evidence="5">Lytic murein transglycosylase</fullName>
    </submittedName>
</protein>
<feature type="signal peptide" evidence="1">
    <location>
        <begin position="1"/>
        <end position="21"/>
    </location>
</feature>
<dbReference type="AlphaFoldDB" id="A0AA51MKW5"/>
<dbReference type="Proteomes" id="UP001223336">
    <property type="component" value="Unassembled WGS sequence"/>
</dbReference>
<evidence type="ECO:0000259" key="2">
    <source>
        <dbReference type="Pfam" id="PF01471"/>
    </source>
</evidence>
<dbReference type="GO" id="GO:0008933">
    <property type="term" value="F:peptidoglycan lytic transglycosylase activity"/>
    <property type="evidence" value="ECO:0007669"/>
    <property type="project" value="TreeGrafter"/>
</dbReference>
<proteinExistence type="predicted"/>
<evidence type="ECO:0000256" key="1">
    <source>
        <dbReference type="SAM" id="SignalP"/>
    </source>
</evidence>
<feature type="domain" description="Peptidoglycan binding-like" evidence="2">
    <location>
        <begin position="335"/>
        <end position="389"/>
    </location>
</feature>
<accession>A0AA51MKW5</accession>
<dbReference type="Gene3D" id="1.10.8.350">
    <property type="entry name" value="Bacterial muramidase"/>
    <property type="match status" value="1"/>
</dbReference>
<dbReference type="GO" id="GO:0009253">
    <property type="term" value="P:peptidoglycan catabolic process"/>
    <property type="evidence" value="ECO:0007669"/>
    <property type="project" value="TreeGrafter"/>
</dbReference>
<dbReference type="EMBL" id="CP133217">
    <property type="protein sequence ID" value="WML85770.1"/>
    <property type="molecule type" value="Genomic_DNA"/>
</dbReference>
<dbReference type="SUPFAM" id="SSF47090">
    <property type="entry name" value="PGBD-like"/>
    <property type="match status" value="1"/>
</dbReference>
<dbReference type="InterPro" id="IPR036365">
    <property type="entry name" value="PGBD-like_sf"/>
</dbReference>
<evidence type="ECO:0000313" key="4">
    <source>
        <dbReference type="EMBL" id="MDQ5770582.1"/>
    </source>
</evidence>
<organism evidence="5">
    <name type="scientific">Thiothrix subterranea</name>
    <dbReference type="NCBI Taxonomy" id="2735563"/>
    <lineage>
        <taxon>Bacteria</taxon>
        <taxon>Pseudomonadati</taxon>
        <taxon>Pseudomonadota</taxon>
        <taxon>Gammaproteobacteria</taxon>
        <taxon>Thiotrichales</taxon>
        <taxon>Thiotrichaceae</taxon>
        <taxon>Thiothrix</taxon>
    </lineage>
</organism>
<evidence type="ECO:0000313" key="5">
    <source>
        <dbReference type="EMBL" id="WML85770.1"/>
    </source>
</evidence>
<dbReference type="Proteomes" id="UP001229862">
    <property type="component" value="Chromosome"/>
</dbReference>
<sequence length="389" mass="42553">MQYLKTVLFTMGMLSGAIVQADCTPPDFKPWMTAFQQEARAADLPADVLNNLQPDPAVIKRDRSQQVFAQDFLTFATKKVSANRLGLGRTHLKKHAALLNRIEQEYGVPAEILVALWGLETDFGAVTGDFSTLRSLVTLAHDCRRPEMFRAELLSALQLVQKGDLTPGKMRGAWAGEVGQLQFMASSYDRYAVDFDGDKHRDLIHSSADALASAANLLKVNGWRAGEPWLQEVKVPADMNWSLARLNSRLPLEDWAVQGVKDADGSPLSGSGEAALLLPMGRNGPAFLAFPNFEVFLQWNESTVYATTAGYFATRLAGAPVMRTGNAQVTVLSVSQTKQLQAKLQAQGQAISKVDGIIGEETREAVRQVQQKLGLPVDGYPDPELLARL</sequence>
<dbReference type="InterPro" id="IPR036366">
    <property type="entry name" value="PGBDSf"/>
</dbReference>